<comment type="caution">
    <text evidence="1">The sequence shown here is derived from an EMBL/GenBank/DDBJ whole genome shotgun (WGS) entry which is preliminary data.</text>
</comment>
<dbReference type="EMBL" id="CAJVPL010018506">
    <property type="protein sequence ID" value="CAG8702163.1"/>
    <property type="molecule type" value="Genomic_DNA"/>
</dbReference>
<dbReference type="AlphaFoldDB" id="A0A9N9HRA5"/>
<gene>
    <name evidence="1" type="ORF">AGERDE_LOCUS13565</name>
</gene>
<sequence>EARQIVVTSPPHFILRSQAARRGPVHCDERIAEMNRRRNE</sequence>
<protein>
    <submittedName>
        <fullName evidence="1">4161_t:CDS:1</fullName>
    </submittedName>
</protein>
<organism evidence="1 2">
    <name type="scientific">Ambispora gerdemannii</name>
    <dbReference type="NCBI Taxonomy" id="144530"/>
    <lineage>
        <taxon>Eukaryota</taxon>
        <taxon>Fungi</taxon>
        <taxon>Fungi incertae sedis</taxon>
        <taxon>Mucoromycota</taxon>
        <taxon>Glomeromycotina</taxon>
        <taxon>Glomeromycetes</taxon>
        <taxon>Archaeosporales</taxon>
        <taxon>Ambisporaceae</taxon>
        <taxon>Ambispora</taxon>
    </lineage>
</organism>
<name>A0A9N9HRA5_9GLOM</name>
<reference evidence="1" key="1">
    <citation type="submission" date="2021-06" db="EMBL/GenBank/DDBJ databases">
        <authorList>
            <person name="Kallberg Y."/>
            <person name="Tangrot J."/>
            <person name="Rosling A."/>
        </authorList>
    </citation>
    <scope>NUCLEOTIDE SEQUENCE</scope>
    <source>
        <strain evidence="1">MT106</strain>
    </source>
</reference>
<evidence type="ECO:0000313" key="1">
    <source>
        <dbReference type="EMBL" id="CAG8702163.1"/>
    </source>
</evidence>
<feature type="non-terminal residue" evidence="1">
    <location>
        <position position="40"/>
    </location>
</feature>
<proteinExistence type="predicted"/>
<dbReference type="Proteomes" id="UP000789831">
    <property type="component" value="Unassembled WGS sequence"/>
</dbReference>
<evidence type="ECO:0000313" key="2">
    <source>
        <dbReference type="Proteomes" id="UP000789831"/>
    </source>
</evidence>
<accession>A0A9N9HRA5</accession>
<feature type="non-terminal residue" evidence="1">
    <location>
        <position position="1"/>
    </location>
</feature>
<keyword evidence="2" id="KW-1185">Reference proteome</keyword>